<evidence type="ECO:0000313" key="1">
    <source>
        <dbReference type="EMBL" id="GJT21305.1"/>
    </source>
</evidence>
<dbReference type="EMBL" id="BQNB010013878">
    <property type="protein sequence ID" value="GJT21305.1"/>
    <property type="molecule type" value="Genomic_DNA"/>
</dbReference>
<keyword evidence="2" id="KW-1185">Reference proteome</keyword>
<organism evidence="1 2">
    <name type="scientific">Tanacetum coccineum</name>
    <dbReference type="NCBI Taxonomy" id="301880"/>
    <lineage>
        <taxon>Eukaryota</taxon>
        <taxon>Viridiplantae</taxon>
        <taxon>Streptophyta</taxon>
        <taxon>Embryophyta</taxon>
        <taxon>Tracheophyta</taxon>
        <taxon>Spermatophyta</taxon>
        <taxon>Magnoliopsida</taxon>
        <taxon>eudicotyledons</taxon>
        <taxon>Gunneridae</taxon>
        <taxon>Pentapetalae</taxon>
        <taxon>asterids</taxon>
        <taxon>campanulids</taxon>
        <taxon>Asterales</taxon>
        <taxon>Asteraceae</taxon>
        <taxon>Asteroideae</taxon>
        <taxon>Anthemideae</taxon>
        <taxon>Anthemidinae</taxon>
        <taxon>Tanacetum</taxon>
    </lineage>
</organism>
<comment type="caution">
    <text evidence="1">The sequence shown here is derived from an EMBL/GenBank/DDBJ whole genome shotgun (WGS) entry which is preliminary data.</text>
</comment>
<reference evidence="1" key="2">
    <citation type="submission" date="2022-01" db="EMBL/GenBank/DDBJ databases">
        <authorList>
            <person name="Yamashiro T."/>
            <person name="Shiraishi A."/>
            <person name="Satake H."/>
            <person name="Nakayama K."/>
        </authorList>
    </citation>
    <scope>NUCLEOTIDE SEQUENCE</scope>
</reference>
<name>A0ABQ5C2N9_9ASTR</name>
<dbReference type="Proteomes" id="UP001151760">
    <property type="component" value="Unassembled WGS sequence"/>
</dbReference>
<protein>
    <submittedName>
        <fullName evidence="1">Uncharacterized protein</fullName>
    </submittedName>
</protein>
<sequence length="86" mass="9656">MRRWGEKREYITPTLKREEGVKKGNLVGWGCQGHGDPYISNIKFKFIVCSSHGTRIKRKGLAKLLKSKAARGTGRLGRAAPRTKSM</sequence>
<evidence type="ECO:0000313" key="2">
    <source>
        <dbReference type="Proteomes" id="UP001151760"/>
    </source>
</evidence>
<gene>
    <name evidence="1" type="ORF">Tco_0891242</name>
</gene>
<reference evidence="1" key="1">
    <citation type="journal article" date="2022" name="Int. J. Mol. Sci.">
        <title>Draft Genome of Tanacetum Coccineum: Genomic Comparison of Closely Related Tanacetum-Family Plants.</title>
        <authorList>
            <person name="Yamashiro T."/>
            <person name="Shiraishi A."/>
            <person name="Nakayama K."/>
            <person name="Satake H."/>
        </authorList>
    </citation>
    <scope>NUCLEOTIDE SEQUENCE</scope>
</reference>
<proteinExistence type="predicted"/>
<accession>A0ABQ5C2N9</accession>